<dbReference type="AlphaFoldDB" id="A0A162XTI2"/>
<keyword evidence="3" id="KW-1185">Reference proteome</keyword>
<dbReference type="EMBL" id="JYNV01000290">
    <property type="protein sequence ID" value="KZM19674.1"/>
    <property type="molecule type" value="Genomic_DNA"/>
</dbReference>
<sequence length="175" mass="18805">MMQKTTTLSARENEILALAWQCFEADPKVNMEKLAGLSGGKGLAHSFPSLTLTFFSDTQYTVGSARFTLGKIKTKLKTMSAGASEVNAPSSSKSKGQIIKKRTADANEGDDETGAPKTKKRAKKIGNAADINRDDVDAMLCLGDGDEKEVKVKREPEEMRFGAGGDGGDKEEQQV</sequence>
<comment type="caution">
    <text evidence="2">The sequence shown here is derived from an EMBL/GenBank/DDBJ whole genome shotgun (WGS) entry which is preliminary data.</text>
</comment>
<accession>A0A162XTI2</accession>
<organism evidence="2 3">
    <name type="scientific">Didymella rabiei</name>
    <name type="common">Chickpea ascochyta blight fungus</name>
    <name type="synonym">Mycosphaerella rabiei</name>
    <dbReference type="NCBI Taxonomy" id="5454"/>
    <lineage>
        <taxon>Eukaryota</taxon>
        <taxon>Fungi</taxon>
        <taxon>Dikarya</taxon>
        <taxon>Ascomycota</taxon>
        <taxon>Pezizomycotina</taxon>
        <taxon>Dothideomycetes</taxon>
        <taxon>Pleosporomycetidae</taxon>
        <taxon>Pleosporales</taxon>
        <taxon>Pleosporineae</taxon>
        <taxon>Didymellaceae</taxon>
        <taxon>Ascochyta</taxon>
    </lineage>
</organism>
<dbReference type="OrthoDB" id="5403747at2759"/>
<proteinExistence type="predicted"/>
<reference evidence="2 3" key="1">
    <citation type="journal article" date="2016" name="Sci. Rep.">
        <title>Draft genome sequencing and secretome analysis of fungal phytopathogen Ascochyta rabiei provides insight into the necrotrophic effector repertoire.</title>
        <authorList>
            <person name="Verma S."/>
            <person name="Gazara R.K."/>
            <person name="Nizam S."/>
            <person name="Parween S."/>
            <person name="Chattopadhyay D."/>
            <person name="Verma P.K."/>
        </authorList>
    </citation>
    <scope>NUCLEOTIDE SEQUENCE [LARGE SCALE GENOMIC DNA]</scope>
    <source>
        <strain evidence="2 3">ArDII</strain>
    </source>
</reference>
<feature type="region of interest" description="Disordered" evidence="1">
    <location>
        <begin position="79"/>
        <end position="129"/>
    </location>
</feature>
<name>A0A162XTI2_DIDRA</name>
<dbReference type="Proteomes" id="UP000076837">
    <property type="component" value="Unassembled WGS sequence"/>
</dbReference>
<feature type="compositionally biased region" description="Basic and acidic residues" evidence="1">
    <location>
        <begin position="148"/>
        <end position="160"/>
    </location>
</feature>
<evidence type="ECO:0000313" key="3">
    <source>
        <dbReference type="Proteomes" id="UP000076837"/>
    </source>
</evidence>
<gene>
    <name evidence="2" type="ORF">ST47_g9238</name>
</gene>
<evidence type="ECO:0000313" key="2">
    <source>
        <dbReference type="EMBL" id="KZM19674.1"/>
    </source>
</evidence>
<feature type="region of interest" description="Disordered" evidence="1">
    <location>
        <begin position="146"/>
        <end position="175"/>
    </location>
</feature>
<evidence type="ECO:0000256" key="1">
    <source>
        <dbReference type="SAM" id="MobiDB-lite"/>
    </source>
</evidence>
<protein>
    <submittedName>
        <fullName evidence="2">Uncharacterized protein</fullName>
    </submittedName>
</protein>